<protein>
    <submittedName>
        <fullName evidence="2">4a-hydroxytetrahydrobiopterin dehydratase</fullName>
    </submittedName>
</protein>
<feature type="domain" description="Glyoxalase-like" evidence="1">
    <location>
        <begin position="110"/>
        <end position="228"/>
    </location>
</feature>
<sequence>MGQDLLNALSDRGELVRATWTPLPDGMHARWSAPDPGAALSFAATALGASEDRGAPLLVTLGAGLVTLHLPGVPQGSVRPADLDLAQQLVDDAAAAGLERSGTVASSLELALDTADADSIRPFWAALLAPVPDERTPGTSTQLSMNPENIVAPDVVDPTGQHPLLWFQETEPHPTPRQRMHVDVWLNPRDAPARIRAAVAAGGTVVDESGAPSFTVLADPEGNRACICTVAER</sequence>
<dbReference type="Pfam" id="PF18029">
    <property type="entry name" value="Glyoxalase_6"/>
    <property type="match status" value="1"/>
</dbReference>
<reference evidence="2 3" key="1">
    <citation type="submission" date="2018-10" db="EMBL/GenBank/DDBJ databases">
        <title>Kocuria tytonicola, new bacteria from the preen glands of American barn owls (Tyto furcata).</title>
        <authorList>
            <person name="Braun M.S."/>
            <person name="Wang E."/>
            <person name="Zimmermann S."/>
            <person name="Boutin S."/>
            <person name="Wagner H."/>
            <person name="Wink M."/>
        </authorList>
    </citation>
    <scope>NUCLEOTIDE SEQUENCE [LARGE SCALE GENOMIC DNA]</scope>
    <source>
        <strain evidence="2 3">473</strain>
    </source>
</reference>
<dbReference type="AlphaFoldDB" id="A0A3L9L6F9"/>
<accession>A0A3L9L6F9</accession>
<dbReference type="Gene3D" id="3.10.180.10">
    <property type="entry name" value="2,3-Dihydroxybiphenyl 1,2-Dioxygenase, domain 1"/>
    <property type="match status" value="1"/>
</dbReference>
<evidence type="ECO:0000313" key="2">
    <source>
        <dbReference type="EMBL" id="RLY93734.1"/>
    </source>
</evidence>
<keyword evidence="3" id="KW-1185">Reference proteome</keyword>
<dbReference type="Proteomes" id="UP000277871">
    <property type="component" value="Unassembled WGS sequence"/>
</dbReference>
<dbReference type="EMBL" id="RDEX01000001">
    <property type="protein sequence ID" value="RLY93734.1"/>
    <property type="molecule type" value="Genomic_DNA"/>
</dbReference>
<dbReference type="PANTHER" id="PTHR35908:SF1">
    <property type="entry name" value="CONSERVED PROTEIN"/>
    <property type="match status" value="1"/>
</dbReference>
<dbReference type="InterPro" id="IPR029068">
    <property type="entry name" value="Glyas_Bleomycin-R_OHBP_Dase"/>
</dbReference>
<comment type="caution">
    <text evidence="2">The sequence shown here is derived from an EMBL/GenBank/DDBJ whole genome shotgun (WGS) entry which is preliminary data.</text>
</comment>
<gene>
    <name evidence="2" type="ORF">EAE32_00280</name>
</gene>
<organism evidence="2 3">
    <name type="scientific">Kocuria tytonicola</name>
    <dbReference type="NCBI Taxonomy" id="2055946"/>
    <lineage>
        <taxon>Bacteria</taxon>
        <taxon>Bacillati</taxon>
        <taxon>Actinomycetota</taxon>
        <taxon>Actinomycetes</taxon>
        <taxon>Micrococcales</taxon>
        <taxon>Micrococcaceae</taxon>
        <taxon>Kocuria</taxon>
    </lineage>
</organism>
<dbReference type="InterPro" id="IPR041581">
    <property type="entry name" value="Glyoxalase_6"/>
</dbReference>
<evidence type="ECO:0000259" key="1">
    <source>
        <dbReference type="Pfam" id="PF18029"/>
    </source>
</evidence>
<dbReference type="PANTHER" id="PTHR35908">
    <property type="entry name" value="HYPOTHETICAL FUSION PROTEIN"/>
    <property type="match status" value="1"/>
</dbReference>
<name>A0A3L9L6F9_9MICC</name>
<dbReference type="SUPFAM" id="SSF54593">
    <property type="entry name" value="Glyoxalase/Bleomycin resistance protein/Dihydroxybiphenyl dioxygenase"/>
    <property type="match status" value="1"/>
</dbReference>
<proteinExistence type="predicted"/>
<evidence type="ECO:0000313" key="3">
    <source>
        <dbReference type="Proteomes" id="UP000277871"/>
    </source>
</evidence>